<feature type="domain" description="DUF2059" evidence="2">
    <location>
        <begin position="71"/>
        <end position="129"/>
    </location>
</feature>
<accession>A0ABV7HNX1</accession>
<dbReference type="Proteomes" id="UP001595548">
    <property type="component" value="Unassembled WGS sequence"/>
</dbReference>
<sequence length="151" mass="17200">MKKLLAASLMTLCMSTQAAEPVYELMDLVGSKDQMDQMSTQMVTMIVSSNPALEPHRDDIQAWTTKYFTWDAMKDDMAEIYRKYFTDDEIKKLIEFYETPVGQKAIEVMPQLFQEGSQIGMRIAQEHQAELQAILEKAQSETEAESDSAAE</sequence>
<evidence type="ECO:0000256" key="1">
    <source>
        <dbReference type="SAM" id="SignalP"/>
    </source>
</evidence>
<dbReference type="Pfam" id="PF09832">
    <property type="entry name" value="DUF2059"/>
    <property type="match status" value="1"/>
</dbReference>
<evidence type="ECO:0000313" key="3">
    <source>
        <dbReference type="EMBL" id="MFC3154341.1"/>
    </source>
</evidence>
<gene>
    <name evidence="3" type="ORF">ACFOEB_03930</name>
</gene>
<dbReference type="RefSeq" id="WP_382414545.1">
    <property type="nucleotide sequence ID" value="NZ_AP031500.1"/>
</dbReference>
<protein>
    <submittedName>
        <fullName evidence="3">DUF2059 domain-containing protein</fullName>
    </submittedName>
</protein>
<feature type="signal peptide" evidence="1">
    <location>
        <begin position="1"/>
        <end position="18"/>
    </location>
</feature>
<name>A0ABV7HNX1_9GAMM</name>
<reference evidence="4" key="1">
    <citation type="journal article" date="2019" name="Int. J. Syst. Evol. Microbiol.">
        <title>The Global Catalogue of Microorganisms (GCM) 10K type strain sequencing project: providing services to taxonomists for standard genome sequencing and annotation.</title>
        <authorList>
            <consortium name="The Broad Institute Genomics Platform"/>
            <consortium name="The Broad Institute Genome Sequencing Center for Infectious Disease"/>
            <person name="Wu L."/>
            <person name="Ma J."/>
        </authorList>
    </citation>
    <scope>NUCLEOTIDE SEQUENCE [LARGE SCALE GENOMIC DNA]</scope>
    <source>
        <strain evidence="4">KCTC 52141</strain>
    </source>
</reference>
<evidence type="ECO:0000259" key="2">
    <source>
        <dbReference type="Pfam" id="PF09832"/>
    </source>
</evidence>
<keyword evidence="1" id="KW-0732">Signal</keyword>
<keyword evidence="4" id="KW-1185">Reference proteome</keyword>
<proteinExistence type="predicted"/>
<feature type="chain" id="PRO_5045730473" evidence="1">
    <location>
        <begin position="19"/>
        <end position="151"/>
    </location>
</feature>
<organism evidence="3 4">
    <name type="scientific">Gilvimarinus japonicus</name>
    <dbReference type="NCBI Taxonomy" id="1796469"/>
    <lineage>
        <taxon>Bacteria</taxon>
        <taxon>Pseudomonadati</taxon>
        <taxon>Pseudomonadota</taxon>
        <taxon>Gammaproteobacteria</taxon>
        <taxon>Cellvibrionales</taxon>
        <taxon>Cellvibrionaceae</taxon>
        <taxon>Gilvimarinus</taxon>
    </lineage>
</organism>
<dbReference type="EMBL" id="JBHRTL010000004">
    <property type="protein sequence ID" value="MFC3154341.1"/>
    <property type="molecule type" value="Genomic_DNA"/>
</dbReference>
<comment type="caution">
    <text evidence="3">The sequence shown here is derived from an EMBL/GenBank/DDBJ whole genome shotgun (WGS) entry which is preliminary data.</text>
</comment>
<dbReference type="InterPro" id="IPR018637">
    <property type="entry name" value="DUF2059"/>
</dbReference>
<evidence type="ECO:0000313" key="4">
    <source>
        <dbReference type="Proteomes" id="UP001595548"/>
    </source>
</evidence>